<dbReference type="EC" id="3.2.2.21" evidence="4"/>
<evidence type="ECO:0000256" key="6">
    <source>
        <dbReference type="ARBA" id="ARBA00022801"/>
    </source>
</evidence>
<dbReference type="Gene3D" id="3.10.300.10">
    <property type="entry name" value="Methylpurine-DNA glycosylase (MPG)"/>
    <property type="match status" value="1"/>
</dbReference>
<keyword evidence="5" id="KW-0227">DNA damage</keyword>
<dbReference type="EMBL" id="UZAM01006843">
    <property type="protein sequence ID" value="VDO94504.1"/>
    <property type="molecule type" value="Genomic_DNA"/>
</dbReference>
<evidence type="ECO:0000256" key="4">
    <source>
        <dbReference type="ARBA" id="ARBA00012000"/>
    </source>
</evidence>
<comment type="function">
    <text evidence="2">Hydrolysis of the deoxyribose N-glycosidic bond to excise 3-methyladenine, and 7-methylguanine from the damaged DNA polymer formed by alkylation lesions.</text>
</comment>
<evidence type="ECO:0000256" key="5">
    <source>
        <dbReference type="ARBA" id="ARBA00022763"/>
    </source>
</evidence>
<keyword evidence="7" id="KW-0234">DNA repair</keyword>
<keyword evidence="15" id="KW-1185">Reference proteome</keyword>
<evidence type="ECO:0000256" key="10">
    <source>
        <dbReference type="ARBA" id="ARBA00068926"/>
    </source>
</evidence>
<comment type="subunit">
    <text evidence="9">Binds MBD1. Binds SSBP1.</text>
</comment>
<dbReference type="InterPro" id="IPR003180">
    <property type="entry name" value="MPG"/>
</dbReference>
<reference evidence="16" key="1">
    <citation type="submission" date="2016-06" db="UniProtKB">
        <authorList>
            <consortium name="WormBaseParasite"/>
        </authorList>
    </citation>
    <scope>IDENTIFICATION</scope>
</reference>
<dbReference type="AlphaFoldDB" id="A0A183ICZ5"/>
<dbReference type="Pfam" id="PF02245">
    <property type="entry name" value="Pur_DNA_glyco"/>
    <property type="match status" value="1"/>
</dbReference>
<evidence type="ECO:0000256" key="12">
    <source>
        <dbReference type="ARBA" id="ARBA00078171"/>
    </source>
</evidence>
<dbReference type="GO" id="GO:0003677">
    <property type="term" value="F:DNA binding"/>
    <property type="evidence" value="ECO:0007669"/>
    <property type="project" value="InterPro"/>
</dbReference>
<reference evidence="14 15" key="2">
    <citation type="submission" date="2018-11" db="EMBL/GenBank/DDBJ databases">
        <authorList>
            <consortium name="Pathogen Informatics"/>
        </authorList>
    </citation>
    <scope>NUCLEOTIDE SEQUENCE [LARGE SCALE GENOMIC DNA]</scope>
</reference>
<evidence type="ECO:0000256" key="1">
    <source>
        <dbReference type="ARBA" id="ARBA00000086"/>
    </source>
</evidence>
<dbReference type="HAMAP" id="MF_00527">
    <property type="entry name" value="3MGH"/>
    <property type="match status" value="1"/>
</dbReference>
<dbReference type="InterPro" id="IPR036995">
    <property type="entry name" value="MPG_sf"/>
</dbReference>
<evidence type="ECO:0000256" key="2">
    <source>
        <dbReference type="ARBA" id="ARBA00002421"/>
    </source>
</evidence>
<dbReference type="NCBIfam" id="TIGR00567">
    <property type="entry name" value="3mg"/>
    <property type="match status" value="1"/>
</dbReference>
<gene>
    <name evidence="14" type="ORF">SBAD_LOCUS1489</name>
</gene>
<evidence type="ECO:0000256" key="9">
    <source>
        <dbReference type="ARBA" id="ARBA00066187"/>
    </source>
</evidence>
<dbReference type="GO" id="GO:0006284">
    <property type="term" value="P:base-excision repair"/>
    <property type="evidence" value="ECO:0007669"/>
    <property type="project" value="InterPro"/>
</dbReference>
<dbReference type="SUPFAM" id="SSF50486">
    <property type="entry name" value="FMT C-terminal domain-like"/>
    <property type="match status" value="1"/>
</dbReference>
<comment type="catalytic activity">
    <reaction evidence="1">
        <text>Hydrolysis of alkylated DNA, releasing 3-methyladenine, 3-methylguanine, 7-methylguanine and 7-methyladenine.</text>
        <dbReference type="EC" id="3.2.2.21"/>
    </reaction>
</comment>
<evidence type="ECO:0000256" key="8">
    <source>
        <dbReference type="ARBA" id="ARBA00033426"/>
    </source>
</evidence>
<dbReference type="GO" id="GO:0003905">
    <property type="term" value="F:alkylbase DNA N-glycosylase activity"/>
    <property type="evidence" value="ECO:0007669"/>
    <property type="project" value="UniProtKB-EC"/>
</dbReference>
<evidence type="ECO:0000313" key="14">
    <source>
        <dbReference type="EMBL" id="VDO94504.1"/>
    </source>
</evidence>
<organism evidence="16">
    <name type="scientific">Soboliphyme baturini</name>
    <dbReference type="NCBI Taxonomy" id="241478"/>
    <lineage>
        <taxon>Eukaryota</taxon>
        <taxon>Metazoa</taxon>
        <taxon>Ecdysozoa</taxon>
        <taxon>Nematoda</taxon>
        <taxon>Enoplea</taxon>
        <taxon>Dorylaimia</taxon>
        <taxon>Dioctophymatida</taxon>
        <taxon>Dioctophymatoidea</taxon>
        <taxon>Soboliphymatidae</taxon>
        <taxon>Soboliphyme</taxon>
    </lineage>
</organism>
<evidence type="ECO:0000256" key="13">
    <source>
        <dbReference type="ARBA" id="ARBA00082988"/>
    </source>
</evidence>
<dbReference type="Proteomes" id="UP000270296">
    <property type="component" value="Unassembled WGS sequence"/>
</dbReference>
<sequence length="262" mass="29437">MARRTIVKRLLKTEERTDSSRTRYKTSNRCCKPDACPTAGQLMSTKRLGFEFFNRSCLDVASSMLGKLMVRRLSDETGAEKELVVRVVETEAYLGVIDRASHSYNGRKTARNTAMFMNPGTAYVYNIYGMYQCINISTLEEGSAVLIRAAEPIAGLDEMIRARSTNRARSSALKTKDLCSGPSKLCQALSITKQAFDQHDLTTSLKLYLAEDGFSTTTDDIVACPRIGIEYASEWAKKPWRFYLRENPFVSVKLVPRVHTAK</sequence>
<protein>
    <recommendedName>
        <fullName evidence="10">DNA-3-methyladenine glycosylase</fullName>
        <ecNumber evidence="4">3.2.2.21</ecNumber>
    </recommendedName>
    <alternativeName>
        <fullName evidence="11">3-alkyladenine DNA glycosylase</fullName>
    </alternativeName>
    <alternativeName>
        <fullName evidence="8">3-methyladenine DNA glycosidase</fullName>
    </alternativeName>
    <alternativeName>
        <fullName evidence="13">ADPG</fullName>
    </alternativeName>
    <alternativeName>
        <fullName evidence="12">N-methylpurine-DNA glycosylase</fullName>
    </alternativeName>
</protein>
<evidence type="ECO:0000313" key="16">
    <source>
        <dbReference type="WBParaSite" id="SBAD_0000156001-mRNA-1"/>
    </source>
</evidence>
<dbReference type="OrthoDB" id="6353017at2759"/>
<name>A0A183ICZ5_9BILA</name>
<dbReference type="WBParaSite" id="SBAD_0000156001-mRNA-1">
    <property type="protein sequence ID" value="SBAD_0000156001-mRNA-1"/>
    <property type="gene ID" value="SBAD_0000156001"/>
</dbReference>
<dbReference type="InterPro" id="IPR011034">
    <property type="entry name" value="Formyl_transferase-like_C_sf"/>
</dbReference>
<dbReference type="PANTHER" id="PTHR10429:SF0">
    <property type="entry name" value="DNA-3-METHYLADENINE GLYCOSYLASE"/>
    <property type="match status" value="1"/>
</dbReference>
<accession>A0A183ICZ5</accession>
<evidence type="ECO:0000256" key="7">
    <source>
        <dbReference type="ARBA" id="ARBA00023204"/>
    </source>
</evidence>
<dbReference type="CDD" id="cd00540">
    <property type="entry name" value="AAG"/>
    <property type="match status" value="1"/>
</dbReference>
<dbReference type="PANTHER" id="PTHR10429">
    <property type="entry name" value="DNA-3-METHYLADENINE GLYCOSYLASE"/>
    <property type="match status" value="1"/>
</dbReference>
<keyword evidence="6" id="KW-0378">Hydrolase</keyword>
<proteinExistence type="inferred from homology"/>
<evidence type="ECO:0000256" key="3">
    <source>
        <dbReference type="ARBA" id="ARBA00009232"/>
    </source>
</evidence>
<evidence type="ECO:0000313" key="15">
    <source>
        <dbReference type="Proteomes" id="UP000270296"/>
    </source>
</evidence>
<evidence type="ECO:0000256" key="11">
    <source>
        <dbReference type="ARBA" id="ARBA00076879"/>
    </source>
</evidence>
<dbReference type="FunFam" id="3.10.300.10:FF:000001">
    <property type="entry name" value="Putative 3-methyladenine DNA glycosylase"/>
    <property type="match status" value="1"/>
</dbReference>
<comment type="similarity">
    <text evidence="3">Belongs to the DNA glycosylase MPG family.</text>
</comment>